<gene>
    <name evidence="1" type="primary">WBGene00273914</name>
</gene>
<sequence length="126" mass="14591">MKSLFPIFVLLLSIYAAPDKFAFVKKVTDLLRSEKANTKGELNRVGCYAVLCHFEDKNGCQTQCRKLEKLIMMNSCSVLLMNLPTKSNVQTTLCRTVFSYSNWRKYTKEARDATRKAFKQFKTHIH</sequence>
<evidence type="ECO:0000313" key="1">
    <source>
        <dbReference type="EnsemblMetazoa" id="PPA35545.1"/>
    </source>
</evidence>
<proteinExistence type="predicted"/>
<protein>
    <submittedName>
        <fullName evidence="1">Uncharacterized protein</fullName>
    </submittedName>
</protein>
<accession>A0A8R1YU83</accession>
<accession>A0A2A6B723</accession>
<keyword evidence="2" id="KW-1185">Reference proteome</keyword>
<name>A0A2A6B723_PRIPA</name>
<evidence type="ECO:0000313" key="2">
    <source>
        <dbReference type="Proteomes" id="UP000005239"/>
    </source>
</evidence>
<dbReference type="Proteomes" id="UP000005239">
    <property type="component" value="Unassembled WGS sequence"/>
</dbReference>
<reference evidence="1" key="2">
    <citation type="submission" date="2022-06" db="UniProtKB">
        <authorList>
            <consortium name="EnsemblMetazoa"/>
        </authorList>
    </citation>
    <scope>IDENTIFICATION</scope>
    <source>
        <strain evidence="1">PS312</strain>
    </source>
</reference>
<dbReference type="AlphaFoldDB" id="A0A2A6B723"/>
<dbReference type="EnsemblMetazoa" id="PPA35545.1">
    <property type="protein sequence ID" value="PPA35545.1"/>
    <property type="gene ID" value="WBGene00273914"/>
</dbReference>
<reference evidence="2" key="1">
    <citation type="journal article" date="2008" name="Nat. Genet.">
        <title>The Pristionchus pacificus genome provides a unique perspective on nematode lifestyle and parasitism.</title>
        <authorList>
            <person name="Dieterich C."/>
            <person name="Clifton S.W."/>
            <person name="Schuster L.N."/>
            <person name="Chinwalla A."/>
            <person name="Delehaunty K."/>
            <person name="Dinkelacker I."/>
            <person name="Fulton L."/>
            <person name="Fulton R."/>
            <person name="Godfrey J."/>
            <person name="Minx P."/>
            <person name="Mitreva M."/>
            <person name="Roeseler W."/>
            <person name="Tian H."/>
            <person name="Witte H."/>
            <person name="Yang S.P."/>
            <person name="Wilson R.K."/>
            <person name="Sommer R.J."/>
        </authorList>
    </citation>
    <scope>NUCLEOTIDE SEQUENCE [LARGE SCALE GENOMIC DNA]</scope>
    <source>
        <strain evidence="2">PS312</strain>
    </source>
</reference>
<organism evidence="1 2">
    <name type="scientific">Pristionchus pacificus</name>
    <name type="common">Parasitic nematode worm</name>
    <dbReference type="NCBI Taxonomy" id="54126"/>
    <lineage>
        <taxon>Eukaryota</taxon>
        <taxon>Metazoa</taxon>
        <taxon>Ecdysozoa</taxon>
        <taxon>Nematoda</taxon>
        <taxon>Chromadorea</taxon>
        <taxon>Rhabditida</taxon>
        <taxon>Rhabditina</taxon>
        <taxon>Diplogasteromorpha</taxon>
        <taxon>Diplogasteroidea</taxon>
        <taxon>Neodiplogasteridae</taxon>
        <taxon>Pristionchus</taxon>
    </lineage>
</organism>